<dbReference type="EMBL" id="AJAR01000027">
    <property type="protein sequence ID" value="EOH92758.1"/>
    <property type="molecule type" value="Genomic_DNA"/>
</dbReference>
<dbReference type="Proteomes" id="UP000013858">
    <property type="component" value="Unassembled WGS sequence"/>
</dbReference>
<name>R2QBY6_9ENTE</name>
<keyword evidence="1" id="KW-0472">Membrane</keyword>
<evidence type="ECO:0000313" key="2">
    <source>
        <dbReference type="EMBL" id="EOH92758.1"/>
    </source>
</evidence>
<evidence type="ECO:0000256" key="1">
    <source>
        <dbReference type="SAM" id="Phobius"/>
    </source>
</evidence>
<dbReference type="OrthoDB" id="2284195at2"/>
<dbReference type="InterPro" id="IPR045691">
    <property type="entry name" value="DUF6056"/>
</dbReference>
<protein>
    <submittedName>
        <fullName evidence="2">Uncharacterized protein</fullName>
    </submittedName>
</protein>
<feature type="transmembrane region" description="Helical" evidence="1">
    <location>
        <begin position="60"/>
        <end position="79"/>
    </location>
</feature>
<dbReference type="Pfam" id="PF19528">
    <property type="entry name" value="DUF6056"/>
    <property type="match status" value="1"/>
</dbReference>
<feature type="transmembrane region" description="Helical" evidence="1">
    <location>
        <begin position="141"/>
        <end position="159"/>
    </location>
</feature>
<proteinExistence type="predicted"/>
<reference evidence="2 3" key="1">
    <citation type="submission" date="2013-02" db="EMBL/GenBank/DDBJ databases">
        <title>The Genome Sequence of Enterococcus haemoperoxidus BAA-382.</title>
        <authorList>
            <consortium name="The Broad Institute Genome Sequencing Platform"/>
            <consortium name="The Broad Institute Genome Sequencing Center for Infectious Disease"/>
            <person name="Earl A.M."/>
            <person name="Gilmore M.S."/>
            <person name="Lebreton F."/>
            <person name="Walker B."/>
            <person name="Young S.K."/>
            <person name="Zeng Q."/>
            <person name="Gargeya S."/>
            <person name="Fitzgerald M."/>
            <person name="Haas B."/>
            <person name="Abouelleil A."/>
            <person name="Alvarado L."/>
            <person name="Arachchi H.M."/>
            <person name="Berlin A.M."/>
            <person name="Chapman S.B."/>
            <person name="Dewar J."/>
            <person name="Goldberg J."/>
            <person name="Griggs A."/>
            <person name="Gujja S."/>
            <person name="Hansen M."/>
            <person name="Howarth C."/>
            <person name="Imamovic A."/>
            <person name="Larimer J."/>
            <person name="McCowan C."/>
            <person name="Murphy C."/>
            <person name="Neiman D."/>
            <person name="Pearson M."/>
            <person name="Priest M."/>
            <person name="Roberts A."/>
            <person name="Saif S."/>
            <person name="Shea T."/>
            <person name="Sisk P."/>
            <person name="Sykes S."/>
            <person name="Wortman J."/>
            <person name="Nusbaum C."/>
            <person name="Birren B."/>
        </authorList>
    </citation>
    <scope>NUCLEOTIDE SEQUENCE [LARGE SCALE GENOMIC DNA]</scope>
    <source>
        <strain evidence="2 3">ATCC BAA-382</strain>
    </source>
</reference>
<dbReference type="PATRIC" id="fig|1158608.3.peg.2733"/>
<comment type="caution">
    <text evidence="2">The sequence shown here is derived from an EMBL/GenBank/DDBJ whole genome shotgun (WGS) entry which is preliminary data.</text>
</comment>
<keyword evidence="1" id="KW-1133">Transmembrane helix</keyword>
<keyword evidence="1" id="KW-0812">Transmembrane</keyword>
<gene>
    <name evidence="2" type="ORF">UAW_02797</name>
</gene>
<feature type="transmembrane region" description="Helical" evidence="1">
    <location>
        <begin position="21"/>
        <end position="48"/>
    </location>
</feature>
<feature type="transmembrane region" description="Helical" evidence="1">
    <location>
        <begin position="117"/>
        <end position="135"/>
    </location>
</feature>
<organism evidence="2 3">
    <name type="scientific">Enterococcus haemoperoxidus ATCC BAA-382</name>
    <dbReference type="NCBI Taxonomy" id="1158608"/>
    <lineage>
        <taxon>Bacteria</taxon>
        <taxon>Bacillati</taxon>
        <taxon>Bacillota</taxon>
        <taxon>Bacilli</taxon>
        <taxon>Lactobacillales</taxon>
        <taxon>Enterococcaceae</taxon>
        <taxon>Enterococcus</taxon>
    </lineage>
</organism>
<dbReference type="AlphaFoldDB" id="R2QBY6"/>
<accession>R2QBY6</accession>
<evidence type="ECO:0000313" key="3">
    <source>
        <dbReference type="Proteomes" id="UP000013858"/>
    </source>
</evidence>
<sequence length="185" mass="21485">MFSLIPYADYFFRNKKTSIRVYILPVLIFSFSNEQLIACVIGVVLSYHSAMLIKKRKENYFLYIPTAFFTTGFSFMFLAPGNKLRMQKEIAMWMPDFNELSPFARILRGSSWLFEGWQTKLLLLFIVILIVSLVIDSSKLLAKVVTGYTVFLLLLNYNFPNIFTNFQLINEGNWISQLKLGNILS</sequence>